<dbReference type="PROSITE" id="PS51257">
    <property type="entry name" value="PROKAR_LIPOPROTEIN"/>
    <property type="match status" value="1"/>
</dbReference>
<feature type="signal peptide" evidence="1">
    <location>
        <begin position="1"/>
        <end position="24"/>
    </location>
</feature>
<dbReference type="Proteomes" id="UP001597525">
    <property type="component" value="Unassembled WGS sequence"/>
</dbReference>
<dbReference type="RefSeq" id="WP_320183042.1">
    <property type="nucleotide sequence ID" value="NZ_CP138332.1"/>
</dbReference>
<reference evidence="3" key="1">
    <citation type="journal article" date="2019" name="Int. J. Syst. Evol. Microbiol.">
        <title>The Global Catalogue of Microorganisms (GCM) 10K type strain sequencing project: providing services to taxonomists for standard genome sequencing and annotation.</title>
        <authorList>
            <consortium name="The Broad Institute Genomics Platform"/>
            <consortium name="The Broad Institute Genome Sequencing Center for Infectious Disease"/>
            <person name="Wu L."/>
            <person name="Ma J."/>
        </authorList>
    </citation>
    <scope>NUCLEOTIDE SEQUENCE [LARGE SCALE GENOMIC DNA]</scope>
    <source>
        <strain evidence="3">KCTC 22814</strain>
    </source>
</reference>
<comment type="caution">
    <text evidence="2">The sequence shown here is derived from an EMBL/GenBank/DDBJ whole genome shotgun (WGS) entry which is preliminary data.</text>
</comment>
<proteinExistence type="predicted"/>
<dbReference type="EMBL" id="JBHUPB010000007">
    <property type="protein sequence ID" value="MFD2967766.1"/>
    <property type="molecule type" value="Genomic_DNA"/>
</dbReference>
<name>A0ABW6BIJ3_9SPHI</name>
<accession>A0ABW6BIJ3</accession>
<sequence>MVKIAIITLILLSSCVIYSCSSNAYQPPLKSTPRPDWLGSEFTEVMMIDDENTAEQDGFYLINQSLPFSKDVVPVFFISAHIPLDLFKNPDGFFPELDAFILIIPDWELYSKVTEDALKNGIVLEPATSNFYYRFRRVDGKTEIDDYYISGDEHPQFSYKDAATSKDTLTVYRKEQYGSVCCPRDEKHVLSAQNVAFIDIYEKQNGVKIDGIFRETKGKEVEHIDYYTLSGLTVNERLAFLLAKNQQWQIGGKGVFDPKEKLIICPTIVPMVKEGRGALHALKF</sequence>
<gene>
    <name evidence="2" type="ORF">ACFS7Y_10225</name>
</gene>
<feature type="chain" id="PRO_5047227627" evidence="1">
    <location>
        <begin position="25"/>
        <end position="284"/>
    </location>
</feature>
<evidence type="ECO:0000256" key="1">
    <source>
        <dbReference type="SAM" id="SignalP"/>
    </source>
</evidence>
<keyword evidence="3" id="KW-1185">Reference proteome</keyword>
<keyword evidence="1" id="KW-0732">Signal</keyword>
<protein>
    <submittedName>
        <fullName evidence="2">Uncharacterized protein</fullName>
    </submittedName>
</protein>
<evidence type="ECO:0000313" key="2">
    <source>
        <dbReference type="EMBL" id="MFD2967766.1"/>
    </source>
</evidence>
<organism evidence="2 3">
    <name type="scientific">Sphingobacterium bambusae</name>
    <dbReference type="NCBI Taxonomy" id="662858"/>
    <lineage>
        <taxon>Bacteria</taxon>
        <taxon>Pseudomonadati</taxon>
        <taxon>Bacteroidota</taxon>
        <taxon>Sphingobacteriia</taxon>
        <taxon>Sphingobacteriales</taxon>
        <taxon>Sphingobacteriaceae</taxon>
        <taxon>Sphingobacterium</taxon>
    </lineage>
</organism>
<evidence type="ECO:0000313" key="3">
    <source>
        <dbReference type="Proteomes" id="UP001597525"/>
    </source>
</evidence>